<evidence type="ECO:0000313" key="7">
    <source>
        <dbReference type="Proteomes" id="UP000715095"/>
    </source>
</evidence>
<feature type="binding site" evidence="4">
    <location>
        <begin position="80"/>
        <end position="82"/>
    </location>
    <ligand>
        <name>3-dehydroquinate</name>
        <dbReference type="ChEBI" id="CHEBI:32364"/>
    </ligand>
</feature>
<dbReference type="InterPro" id="IPR001381">
    <property type="entry name" value="DHquinase_I"/>
</dbReference>
<keyword evidence="3 4" id="KW-0704">Schiff base</keyword>
<feature type="active site" description="Schiff-base intermediate with substrate" evidence="4">
    <location>
        <position position="204"/>
    </location>
</feature>
<comment type="caution">
    <text evidence="6">The sequence shown here is derived from an EMBL/GenBank/DDBJ whole genome shotgun (WGS) entry which is preliminary data.</text>
</comment>
<dbReference type="PANTHER" id="PTHR43699">
    <property type="entry name" value="3-DEHYDROQUINATE DEHYDRATASE"/>
    <property type="match status" value="1"/>
</dbReference>
<feature type="active site" description="Proton donor/acceptor" evidence="4">
    <location>
        <position position="177"/>
    </location>
</feature>
<evidence type="ECO:0000313" key="6">
    <source>
        <dbReference type="EMBL" id="MBM6704327.1"/>
    </source>
</evidence>
<feature type="chain" id="PRO_5046896838" description="3-dehydroquinate dehydratase" evidence="5">
    <location>
        <begin position="26"/>
        <end position="288"/>
    </location>
</feature>
<comment type="pathway">
    <text evidence="4">Metabolic intermediate biosynthesis; chorismate biosynthesis; chorismate from D-erythrose 4-phosphate and phosphoenolpyruvate: step 3/7.</text>
</comment>
<dbReference type="RefSeq" id="WP_205102993.1">
    <property type="nucleotide sequence ID" value="NZ_JACJJC010000010.1"/>
</dbReference>
<keyword evidence="4" id="KW-0057">Aromatic amino acid biosynthesis</keyword>
<evidence type="ECO:0000256" key="2">
    <source>
        <dbReference type="ARBA" id="ARBA00023239"/>
    </source>
</evidence>
<gene>
    <name evidence="4 6" type="primary">aroD</name>
    <name evidence="6" type="ORF">H6A60_07505</name>
</gene>
<evidence type="ECO:0000256" key="5">
    <source>
        <dbReference type="SAM" id="SignalP"/>
    </source>
</evidence>
<dbReference type="Proteomes" id="UP000715095">
    <property type="component" value="Unassembled WGS sequence"/>
</dbReference>
<evidence type="ECO:0000256" key="3">
    <source>
        <dbReference type="ARBA" id="ARBA00023270"/>
    </source>
</evidence>
<feature type="signal peptide" evidence="5">
    <location>
        <begin position="1"/>
        <end position="25"/>
    </location>
</feature>
<comment type="caution">
    <text evidence="4">Lacks conserved residue(s) required for the propagation of feature annotation.</text>
</comment>
<comment type="function">
    <text evidence="4">Involved in the third step of the chorismate pathway, which leads to the biosynthesis of aromatic amino acids. Catalyzes the cis-dehydration of 3-dehydroquinate (DHQ) and introduces the first double bond of the aromatic ring to yield 3-dehydroshikimate.</text>
</comment>
<dbReference type="EMBL" id="JACJJC010000010">
    <property type="protein sequence ID" value="MBM6704327.1"/>
    <property type="molecule type" value="Genomic_DNA"/>
</dbReference>
<dbReference type="GO" id="GO:0003855">
    <property type="term" value="F:3-dehydroquinate dehydratase activity"/>
    <property type="evidence" value="ECO:0007669"/>
    <property type="project" value="UniProtKB-EC"/>
</dbReference>
<dbReference type="Pfam" id="PF01487">
    <property type="entry name" value="DHquinase_I"/>
    <property type="match status" value="1"/>
</dbReference>
<evidence type="ECO:0000256" key="1">
    <source>
        <dbReference type="ARBA" id="ARBA00001864"/>
    </source>
</evidence>
<reference evidence="6 7" key="1">
    <citation type="journal article" date="2021" name="Sci. Rep.">
        <title>The distribution of antibiotic resistance genes in chicken gut microbiota commensals.</title>
        <authorList>
            <person name="Juricova H."/>
            <person name="Matiasovicova J."/>
            <person name="Kubasova T."/>
            <person name="Cejkova D."/>
            <person name="Rychlik I."/>
        </authorList>
    </citation>
    <scope>NUCLEOTIDE SEQUENCE [LARGE SCALE GENOMIC DNA]</scope>
    <source>
        <strain evidence="6 7">An829</strain>
    </source>
</reference>
<proteinExistence type="inferred from homology"/>
<keyword evidence="5" id="KW-0732">Signal</keyword>
<sequence>MNFKKLAAAAALSFCLSAAFSSVQAAEGYVRPLPASPITAGKTVLGSTQPVIAVPLVGETREAILKEAETVKSLNPDLIEVRADFWDFIEDTDKSIAMLKDIKAVMPDVPILLTVRIKAERGHQDVDTAKKFAFYERAVAEKLPAFIDVELAYGPEVIQNFKKKLAGTDIKLVVAYHDLKATPSSEEIKAIMEREIAAGGDVAKIVVKPNKEEDVLTFLNGTLSFRRANPNYPIIASGSGDVGRITRLIGGLFGIDLTFASGVKGSNPTQMPVAVVRDANNLIYPISK</sequence>
<dbReference type="SUPFAM" id="SSF51569">
    <property type="entry name" value="Aldolase"/>
    <property type="match status" value="1"/>
</dbReference>
<dbReference type="CDD" id="cd00502">
    <property type="entry name" value="DHQase_I"/>
    <property type="match status" value="1"/>
</dbReference>
<evidence type="ECO:0000256" key="4">
    <source>
        <dbReference type="HAMAP-Rule" id="MF_00214"/>
    </source>
</evidence>
<keyword evidence="7" id="KW-1185">Reference proteome</keyword>
<name>A0ABS2DSJ6_9BURK</name>
<organism evidence="6 7">
    <name type="scientific">Sutterella massiliensis</name>
    <dbReference type="NCBI Taxonomy" id="1816689"/>
    <lineage>
        <taxon>Bacteria</taxon>
        <taxon>Pseudomonadati</taxon>
        <taxon>Pseudomonadota</taxon>
        <taxon>Betaproteobacteria</taxon>
        <taxon>Burkholderiales</taxon>
        <taxon>Sutterellaceae</taxon>
        <taxon>Sutterella</taxon>
    </lineage>
</organism>
<feature type="binding site" evidence="4">
    <location>
        <position position="266"/>
    </location>
    <ligand>
        <name>3-dehydroquinate</name>
        <dbReference type="ChEBI" id="CHEBI:32364"/>
    </ligand>
</feature>
<feature type="binding site" evidence="4">
    <location>
        <position position="270"/>
    </location>
    <ligand>
        <name>3-dehydroquinate</name>
        <dbReference type="ChEBI" id="CHEBI:32364"/>
    </ligand>
</feature>
<dbReference type="EC" id="4.2.1.10" evidence="4"/>
<keyword evidence="4" id="KW-0028">Amino-acid biosynthesis</keyword>
<accession>A0ABS2DSJ6</accession>
<dbReference type="InterPro" id="IPR013785">
    <property type="entry name" value="Aldolase_TIM"/>
</dbReference>
<comment type="subunit">
    <text evidence="4">Homodimer.</text>
</comment>
<comment type="catalytic activity">
    <reaction evidence="1 4">
        <text>3-dehydroquinate = 3-dehydroshikimate + H2O</text>
        <dbReference type="Rhea" id="RHEA:21096"/>
        <dbReference type="ChEBI" id="CHEBI:15377"/>
        <dbReference type="ChEBI" id="CHEBI:16630"/>
        <dbReference type="ChEBI" id="CHEBI:32364"/>
        <dbReference type="EC" id="4.2.1.10"/>
    </reaction>
</comment>
<keyword evidence="2 4" id="KW-0456">Lyase</keyword>
<protein>
    <recommendedName>
        <fullName evidence="4">3-dehydroquinate dehydratase</fullName>
        <shortName evidence="4">3-dehydroquinase</shortName>
        <ecNumber evidence="4">4.2.1.10</ecNumber>
    </recommendedName>
    <alternativeName>
        <fullName evidence="4">Type I DHQase</fullName>
    </alternativeName>
    <alternativeName>
        <fullName evidence="4">Type I dehydroquinase</fullName>
        <shortName evidence="4">DHQ1</shortName>
    </alternativeName>
</protein>
<comment type="similarity">
    <text evidence="4">Belongs to the type-I 3-dehydroquinase family.</text>
</comment>
<feature type="binding site" evidence="4">
    <location>
        <position position="116"/>
    </location>
    <ligand>
        <name>3-dehydroquinate</name>
        <dbReference type="ChEBI" id="CHEBI:32364"/>
    </ligand>
</feature>
<dbReference type="InterPro" id="IPR050146">
    <property type="entry name" value="Type-I_3-dehydroquinase"/>
</dbReference>
<dbReference type="HAMAP" id="MF_00214">
    <property type="entry name" value="AroD"/>
    <property type="match status" value="1"/>
</dbReference>
<dbReference type="Gene3D" id="3.20.20.70">
    <property type="entry name" value="Aldolase class I"/>
    <property type="match status" value="1"/>
</dbReference>
<dbReference type="NCBIfam" id="TIGR01093">
    <property type="entry name" value="aroD"/>
    <property type="match status" value="1"/>
</dbReference>
<dbReference type="PANTHER" id="PTHR43699:SF1">
    <property type="entry name" value="3-DEHYDROQUINATE DEHYDRATASE"/>
    <property type="match status" value="1"/>
</dbReference>
<feature type="binding site" evidence="4">
    <location>
        <position position="247"/>
    </location>
    <ligand>
        <name>3-dehydroquinate</name>
        <dbReference type="ChEBI" id="CHEBI:32364"/>
    </ligand>
</feature>